<keyword evidence="2" id="KW-1185">Reference proteome</keyword>
<dbReference type="HOGENOM" id="CLU_1907511_0_0_1"/>
<proteinExistence type="predicted"/>
<evidence type="ECO:0000313" key="1">
    <source>
        <dbReference type="EMBL" id="KIK23440.1"/>
    </source>
</evidence>
<dbReference type="Proteomes" id="UP000054018">
    <property type="component" value="Unassembled WGS sequence"/>
</dbReference>
<reference evidence="2" key="2">
    <citation type="submission" date="2015-01" db="EMBL/GenBank/DDBJ databases">
        <title>Evolutionary Origins and Diversification of the Mycorrhizal Mutualists.</title>
        <authorList>
            <consortium name="DOE Joint Genome Institute"/>
            <consortium name="Mycorrhizal Genomics Consortium"/>
            <person name="Kohler A."/>
            <person name="Kuo A."/>
            <person name="Nagy L.G."/>
            <person name="Floudas D."/>
            <person name="Copeland A."/>
            <person name="Barry K.W."/>
            <person name="Cichocki N."/>
            <person name="Veneault-Fourrey C."/>
            <person name="LaButti K."/>
            <person name="Lindquist E.A."/>
            <person name="Lipzen A."/>
            <person name="Lundell T."/>
            <person name="Morin E."/>
            <person name="Murat C."/>
            <person name="Riley R."/>
            <person name="Ohm R."/>
            <person name="Sun H."/>
            <person name="Tunlid A."/>
            <person name="Henrissat B."/>
            <person name="Grigoriev I.V."/>
            <person name="Hibbett D.S."/>
            <person name="Martin F."/>
        </authorList>
    </citation>
    <scope>NUCLEOTIDE SEQUENCE [LARGE SCALE GENOMIC DNA]</scope>
    <source>
        <strain evidence="2">441</strain>
    </source>
</reference>
<reference evidence="1 2" key="1">
    <citation type="submission" date="2014-04" db="EMBL/GenBank/DDBJ databases">
        <authorList>
            <consortium name="DOE Joint Genome Institute"/>
            <person name="Kuo A."/>
            <person name="Kohler A."/>
            <person name="Costa M.D."/>
            <person name="Nagy L.G."/>
            <person name="Floudas D."/>
            <person name="Copeland A."/>
            <person name="Barry K.W."/>
            <person name="Cichocki N."/>
            <person name="Veneault-Fourrey C."/>
            <person name="LaButti K."/>
            <person name="Lindquist E.A."/>
            <person name="Lipzen A."/>
            <person name="Lundell T."/>
            <person name="Morin E."/>
            <person name="Murat C."/>
            <person name="Sun H."/>
            <person name="Tunlid A."/>
            <person name="Henrissat B."/>
            <person name="Grigoriev I.V."/>
            <person name="Hibbett D.S."/>
            <person name="Martin F."/>
            <person name="Nordberg H.P."/>
            <person name="Cantor M.N."/>
            <person name="Hua S.X."/>
        </authorList>
    </citation>
    <scope>NUCLEOTIDE SEQUENCE [LARGE SCALE GENOMIC DNA]</scope>
    <source>
        <strain evidence="1 2">441</strain>
    </source>
</reference>
<sequence length="133" mass="14850">MAFKFGDLYHAGDSNGNFSNEPREPSKKNILQAMVNGVKERGNCIDNMKRERNRKVSRGQTGNKKLLRGMKLQLFITVGGIHRSGGRYHFNPSNPIKLQKNIQVICTCDIRCGPVEQLTLLSALGWLGPLDPV</sequence>
<protein>
    <submittedName>
        <fullName evidence="1">Uncharacterized protein</fullName>
    </submittedName>
</protein>
<accession>A0A0C9YF12</accession>
<name>A0A0C9YF12_9AGAM</name>
<evidence type="ECO:0000313" key="2">
    <source>
        <dbReference type="Proteomes" id="UP000054018"/>
    </source>
</evidence>
<dbReference type="EMBL" id="KN833726">
    <property type="protein sequence ID" value="KIK23440.1"/>
    <property type="molecule type" value="Genomic_DNA"/>
</dbReference>
<organism evidence="1 2">
    <name type="scientific">Pisolithus microcarpus 441</name>
    <dbReference type="NCBI Taxonomy" id="765257"/>
    <lineage>
        <taxon>Eukaryota</taxon>
        <taxon>Fungi</taxon>
        <taxon>Dikarya</taxon>
        <taxon>Basidiomycota</taxon>
        <taxon>Agaricomycotina</taxon>
        <taxon>Agaricomycetes</taxon>
        <taxon>Agaricomycetidae</taxon>
        <taxon>Boletales</taxon>
        <taxon>Sclerodermatineae</taxon>
        <taxon>Pisolithaceae</taxon>
        <taxon>Pisolithus</taxon>
    </lineage>
</organism>
<dbReference type="AlphaFoldDB" id="A0A0C9YF12"/>
<gene>
    <name evidence="1" type="ORF">PISMIDRAFT_460989</name>
</gene>